<keyword evidence="3" id="KW-0540">Nuclease</keyword>
<dbReference type="GO" id="GO:0031047">
    <property type="term" value="P:regulatory ncRNA-mediated gene silencing"/>
    <property type="evidence" value="ECO:0007669"/>
    <property type="project" value="UniProtKB-KW"/>
</dbReference>
<keyword evidence="6" id="KW-0943">RNA-mediated gene silencing</keyword>
<dbReference type="KEGG" id="cdep:91086303"/>
<evidence type="ECO:0000313" key="10">
    <source>
        <dbReference type="Proteomes" id="UP000094043"/>
    </source>
</evidence>
<protein>
    <recommendedName>
        <fullName evidence="8">SAP domain-containing protein</fullName>
    </recommendedName>
</protein>
<evidence type="ECO:0000256" key="5">
    <source>
        <dbReference type="ARBA" id="ARBA00022839"/>
    </source>
</evidence>
<dbReference type="CDD" id="cd06133">
    <property type="entry name" value="ERI-1_3'hExo_like"/>
    <property type="match status" value="1"/>
</dbReference>
<dbReference type="PROSITE" id="PS50800">
    <property type="entry name" value="SAP"/>
    <property type="match status" value="1"/>
</dbReference>
<gene>
    <name evidence="9" type="ORF">L203_102091</name>
</gene>
<evidence type="ECO:0000256" key="2">
    <source>
        <dbReference type="ARBA" id="ARBA00022490"/>
    </source>
</evidence>
<dbReference type="Gene3D" id="3.30.420.10">
    <property type="entry name" value="Ribonuclease H-like superfamily/Ribonuclease H"/>
    <property type="match status" value="1"/>
</dbReference>
<keyword evidence="2" id="KW-0963">Cytoplasm</keyword>
<organism evidence="9 10">
    <name type="scientific">Cryptococcus depauperatus CBS 7841</name>
    <dbReference type="NCBI Taxonomy" id="1295531"/>
    <lineage>
        <taxon>Eukaryota</taxon>
        <taxon>Fungi</taxon>
        <taxon>Dikarya</taxon>
        <taxon>Basidiomycota</taxon>
        <taxon>Agaricomycotina</taxon>
        <taxon>Tremellomycetes</taxon>
        <taxon>Tremellales</taxon>
        <taxon>Cryptococcaceae</taxon>
        <taxon>Cryptococcus</taxon>
    </lineage>
</organism>
<dbReference type="EMBL" id="CP143785">
    <property type="protein sequence ID" value="WVN86917.1"/>
    <property type="molecule type" value="Genomic_DNA"/>
</dbReference>
<keyword evidence="10" id="KW-1185">Reference proteome</keyword>
<dbReference type="InterPro" id="IPR047201">
    <property type="entry name" value="ERI-1_3'hExo-like"/>
</dbReference>
<dbReference type="Pfam" id="PF02037">
    <property type="entry name" value="SAP"/>
    <property type="match status" value="1"/>
</dbReference>
<reference evidence="9" key="3">
    <citation type="submission" date="2024-01" db="EMBL/GenBank/DDBJ databases">
        <authorList>
            <person name="Coelho M.A."/>
            <person name="David-Palma M."/>
            <person name="Shea T."/>
            <person name="Sun S."/>
            <person name="Cuomo C.A."/>
            <person name="Heitman J."/>
        </authorList>
    </citation>
    <scope>NUCLEOTIDE SEQUENCE</scope>
    <source>
        <strain evidence="9">CBS 7841</strain>
    </source>
</reference>
<accession>A0AAJ8JR35</accession>
<feature type="compositionally biased region" description="Basic and acidic residues" evidence="7">
    <location>
        <begin position="518"/>
        <end position="551"/>
    </location>
</feature>
<sequence>MLKELSLFQSHPSNSWNDYDNEPTVVVTSSPDTSCLQEETAQPTIQGLATCDEDIDEDVDKVTNVNLENDGSLPKVSRKQTMDQLRQALEQMNLNTKGKKETLYKRAVNHIQAINAMTERPSWPSLSATSDAEEGSNPWECGSFPPDSVLAAHFAEKEARRAERRLMKESGQTYKSFLCFDVEATCRGGREFDYPNEIIEFPVVLLRWGAPNNEGKRILERVDSFRSYVRPTWRLELTDFCKSLTGISQETVDASPTFPQVLKMLEEWMDKWDLRGEKGLKDALWVTDGPWDLRDFIPKQLHITPTNPLPNYFHGPYLNVKRAVQSVMSEINARRVYAAAHPDNAANEWATQPISTSRKQGRWKPDNRAARHGQKSPQLSPDITVSPDSPEVPVVKKKVNYYQNITGMCEALGLGDFEGRQHSGLDDAINIGRILIALSKKNVVFEANGDIQPIGSEKRYPWMGENGKVLWEEWMSSQNLQIDSNEKNLKGVMKDVQEDMNAELENKTIGEGEETGNDQDKPLNEDTVKVEHSLGQQNEDRSEQYEREKASIEVDSQASLFLVPRIMRNKRQFTSRSATPT</sequence>
<dbReference type="SUPFAM" id="SSF53098">
    <property type="entry name" value="Ribonuclease H-like"/>
    <property type="match status" value="1"/>
</dbReference>
<dbReference type="Proteomes" id="UP000094043">
    <property type="component" value="Chromosome 2"/>
</dbReference>
<evidence type="ECO:0000256" key="7">
    <source>
        <dbReference type="SAM" id="MobiDB-lite"/>
    </source>
</evidence>
<feature type="region of interest" description="Disordered" evidence="7">
    <location>
        <begin position="352"/>
        <end position="390"/>
    </location>
</feature>
<proteinExistence type="predicted"/>
<reference evidence="9" key="1">
    <citation type="submission" date="2016-06" db="EMBL/GenBank/DDBJ databases">
        <authorList>
            <person name="Cuomo C."/>
            <person name="Litvintseva A."/>
            <person name="Heitman J."/>
            <person name="Chen Y."/>
            <person name="Sun S."/>
            <person name="Springer D."/>
            <person name="Dromer F."/>
            <person name="Young S."/>
            <person name="Zeng Q."/>
            <person name="Chapman S."/>
            <person name="Gujja S."/>
            <person name="Saif S."/>
            <person name="Birren B."/>
        </authorList>
    </citation>
    <scope>NUCLEOTIDE SEQUENCE</scope>
    <source>
        <strain evidence="9">CBS 7841</strain>
    </source>
</reference>
<dbReference type="InterPro" id="IPR051274">
    <property type="entry name" value="3-5_Exoribonuclease"/>
</dbReference>
<dbReference type="SMART" id="SM00479">
    <property type="entry name" value="EXOIII"/>
    <property type="match status" value="1"/>
</dbReference>
<feature type="domain" description="SAP" evidence="8">
    <location>
        <begin position="77"/>
        <end position="111"/>
    </location>
</feature>
<evidence type="ECO:0000256" key="1">
    <source>
        <dbReference type="ARBA" id="ARBA00004496"/>
    </source>
</evidence>
<keyword evidence="4" id="KW-0378">Hydrolase</keyword>
<evidence type="ECO:0000256" key="4">
    <source>
        <dbReference type="ARBA" id="ARBA00022801"/>
    </source>
</evidence>
<dbReference type="InterPro" id="IPR013520">
    <property type="entry name" value="Ribonucl_H"/>
</dbReference>
<evidence type="ECO:0000259" key="8">
    <source>
        <dbReference type="PROSITE" id="PS50800"/>
    </source>
</evidence>
<feature type="region of interest" description="Disordered" evidence="7">
    <location>
        <begin position="506"/>
        <end position="551"/>
    </location>
</feature>
<reference evidence="9" key="2">
    <citation type="journal article" date="2022" name="Elife">
        <title>Obligate sexual reproduction of a homothallic fungus closely related to the Cryptococcus pathogenic species complex.</title>
        <authorList>
            <person name="Passer A.R."/>
            <person name="Clancey S.A."/>
            <person name="Shea T."/>
            <person name="David-Palma M."/>
            <person name="Averette A.F."/>
            <person name="Boekhout T."/>
            <person name="Porcel B.M."/>
            <person name="Nowrousian M."/>
            <person name="Cuomo C.A."/>
            <person name="Sun S."/>
            <person name="Heitman J."/>
            <person name="Coelho M.A."/>
        </authorList>
    </citation>
    <scope>NUCLEOTIDE SEQUENCE</scope>
    <source>
        <strain evidence="9">CBS 7841</strain>
    </source>
</reference>
<feature type="compositionally biased region" description="Polar residues" evidence="7">
    <location>
        <begin position="375"/>
        <end position="387"/>
    </location>
</feature>
<dbReference type="GeneID" id="91086303"/>
<dbReference type="AlphaFoldDB" id="A0AAJ8JR35"/>
<dbReference type="GO" id="GO:0003676">
    <property type="term" value="F:nucleic acid binding"/>
    <property type="evidence" value="ECO:0007669"/>
    <property type="project" value="InterPro"/>
</dbReference>
<dbReference type="GO" id="GO:0005737">
    <property type="term" value="C:cytoplasm"/>
    <property type="evidence" value="ECO:0007669"/>
    <property type="project" value="UniProtKB-SubCell"/>
</dbReference>
<evidence type="ECO:0000256" key="6">
    <source>
        <dbReference type="ARBA" id="ARBA00023158"/>
    </source>
</evidence>
<evidence type="ECO:0000313" key="9">
    <source>
        <dbReference type="EMBL" id="WVN86917.1"/>
    </source>
</evidence>
<evidence type="ECO:0000256" key="3">
    <source>
        <dbReference type="ARBA" id="ARBA00022722"/>
    </source>
</evidence>
<dbReference type="InterPro" id="IPR036397">
    <property type="entry name" value="RNaseH_sf"/>
</dbReference>
<dbReference type="InterPro" id="IPR003034">
    <property type="entry name" value="SAP_dom"/>
</dbReference>
<keyword evidence="5" id="KW-0269">Exonuclease</keyword>
<dbReference type="RefSeq" id="XP_066067617.1">
    <property type="nucleotide sequence ID" value="XM_066211520.1"/>
</dbReference>
<dbReference type="Pfam" id="PF00929">
    <property type="entry name" value="RNase_T"/>
    <property type="match status" value="1"/>
</dbReference>
<name>A0AAJ8JR35_9TREE</name>
<dbReference type="PANTHER" id="PTHR23044">
    <property type="entry name" value="3'-5' EXONUCLEASE ERI1-RELATED"/>
    <property type="match status" value="1"/>
</dbReference>
<dbReference type="GO" id="GO:0000175">
    <property type="term" value="F:3'-5'-RNA exonuclease activity"/>
    <property type="evidence" value="ECO:0007669"/>
    <property type="project" value="InterPro"/>
</dbReference>
<dbReference type="PANTHER" id="PTHR23044:SF61">
    <property type="entry name" value="3'-5' EXORIBONUCLEASE 1-RELATED"/>
    <property type="match status" value="1"/>
</dbReference>
<dbReference type="InterPro" id="IPR012337">
    <property type="entry name" value="RNaseH-like_sf"/>
</dbReference>
<comment type="subcellular location">
    <subcellularLocation>
        <location evidence="1">Cytoplasm</location>
    </subcellularLocation>
</comment>